<comment type="caution">
    <text evidence="1">The sequence shown here is derived from an EMBL/GenBank/DDBJ whole genome shotgun (WGS) entry which is preliminary data.</text>
</comment>
<evidence type="ECO:0000313" key="1">
    <source>
        <dbReference type="EMBL" id="MCM2392910.1"/>
    </source>
</evidence>
<proteinExistence type="predicted"/>
<keyword evidence="2" id="KW-1185">Reference proteome</keyword>
<reference evidence="1" key="1">
    <citation type="submission" date="2022-06" db="EMBL/GenBank/DDBJ databases">
        <title>Genome public.</title>
        <authorList>
            <person name="Sun Q."/>
        </authorList>
    </citation>
    <scope>NUCLEOTIDE SEQUENCE</scope>
    <source>
        <strain evidence="1">CWNU-1</strain>
    </source>
</reference>
<dbReference type="RefSeq" id="WP_250923233.1">
    <property type="nucleotide sequence ID" value="NZ_JAMQAW010000052.1"/>
</dbReference>
<dbReference type="Proteomes" id="UP001431429">
    <property type="component" value="Unassembled WGS sequence"/>
</dbReference>
<dbReference type="EMBL" id="JAMQAW010000052">
    <property type="protein sequence ID" value="MCM2392910.1"/>
    <property type="molecule type" value="Genomic_DNA"/>
</dbReference>
<sequence length="70" mass="7786">MGRTGDGYRYDHAHVSAPLKDRVRNCQHVHEPRIGPDRLTDHSALTLALDRDATEPLSVTDPVRAVPALF</sequence>
<name>A0ABT0UWS3_9ACTN</name>
<protein>
    <recommendedName>
        <fullName evidence="3">Endonuclease/exonuclease/phosphatase</fullName>
    </recommendedName>
</protein>
<evidence type="ECO:0000313" key="2">
    <source>
        <dbReference type="Proteomes" id="UP001431429"/>
    </source>
</evidence>
<gene>
    <name evidence="1" type="ORF">NBG84_32285</name>
</gene>
<evidence type="ECO:0008006" key="3">
    <source>
        <dbReference type="Google" id="ProtNLM"/>
    </source>
</evidence>
<organism evidence="1 2">
    <name type="scientific">Streptomyces albipurpureus</name>
    <dbReference type="NCBI Taxonomy" id="2897419"/>
    <lineage>
        <taxon>Bacteria</taxon>
        <taxon>Bacillati</taxon>
        <taxon>Actinomycetota</taxon>
        <taxon>Actinomycetes</taxon>
        <taxon>Kitasatosporales</taxon>
        <taxon>Streptomycetaceae</taxon>
        <taxon>Streptomyces</taxon>
    </lineage>
</organism>
<accession>A0ABT0UWS3</accession>